<evidence type="ECO:0000313" key="1">
    <source>
        <dbReference type="EMBL" id="KAF9645660.1"/>
    </source>
</evidence>
<reference evidence="1" key="2">
    <citation type="journal article" date="2020" name="Nat. Commun.">
        <title>Large-scale genome sequencing of mycorrhizal fungi provides insights into the early evolution of symbiotic traits.</title>
        <authorList>
            <person name="Miyauchi S."/>
            <person name="Kiss E."/>
            <person name="Kuo A."/>
            <person name="Drula E."/>
            <person name="Kohler A."/>
            <person name="Sanchez-Garcia M."/>
            <person name="Morin E."/>
            <person name="Andreopoulos B."/>
            <person name="Barry K.W."/>
            <person name="Bonito G."/>
            <person name="Buee M."/>
            <person name="Carver A."/>
            <person name="Chen C."/>
            <person name="Cichocki N."/>
            <person name="Clum A."/>
            <person name="Culley D."/>
            <person name="Crous P.W."/>
            <person name="Fauchery L."/>
            <person name="Girlanda M."/>
            <person name="Hayes R.D."/>
            <person name="Keri Z."/>
            <person name="LaButti K."/>
            <person name="Lipzen A."/>
            <person name="Lombard V."/>
            <person name="Magnuson J."/>
            <person name="Maillard F."/>
            <person name="Murat C."/>
            <person name="Nolan M."/>
            <person name="Ohm R.A."/>
            <person name="Pangilinan J."/>
            <person name="Pereira M.F."/>
            <person name="Perotto S."/>
            <person name="Peter M."/>
            <person name="Pfister S."/>
            <person name="Riley R."/>
            <person name="Sitrit Y."/>
            <person name="Stielow J.B."/>
            <person name="Szollosi G."/>
            <person name="Zifcakova L."/>
            <person name="Stursova M."/>
            <person name="Spatafora J.W."/>
            <person name="Tedersoo L."/>
            <person name="Vaario L.M."/>
            <person name="Yamada A."/>
            <person name="Yan M."/>
            <person name="Wang P."/>
            <person name="Xu J."/>
            <person name="Bruns T."/>
            <person name="Baldrian P."/>
            <person name="Vilgalys R."/>
            <person name="Dunand C."/>
            <person name="Henrissat B."/>
            <person name="Grigoriev I.V."/>
            <person name="Hibbett D."/>
            <person name="Nagy L.G."/>
            <person name="Martin F.M."/>
        </authorList>
    </citation>
    <scope>NUCLEOTIDE SEQUENCE</scope>
    <source>
        <strain evidence="1">P2</strain>
    </source>
</reference>
<name>A0ACB6Z8E8_THEGA</name>
<accession>A0ACB6Z8E8</accession>
<sequence length="1018" mass="110507">MSGSSRDPLFPVTSIGRSHGQPIQRSASPSPSLREPLATHPLLSPSPSNPSPTTTSPLEPTNSQYPTTTRYVPYISKHRVSGVATTGTTNHSPLSVSTQQPHHGDATSKLQVMNLKAAAQNTGLDTSSVGWAILEKLIHENDHSPEWNEIWHALSIDKATLLLPLEPNTEVITAEFIRSHIVFCDNLQPAGSISPFVTLSGLRATLYGDQLVFRSSIHSSSKLHEKILIPATRSTGLASLPPLPATNRAYPTFSLTHTNSGVSHLLLPPRPPQIHKPPLPPRPATVTKPPGQPSTPIQSRLGNPFASLFGTKSTTSTSASNSTAPTDSPATSISTLPDEVSDHPIEIPAYTIDKRIQFPVVAKAVCKELREEVKNSLSDNKNSGLSNWLVNMVVDWLEKSFFPFIKTKASRTSGEVYIVNEFVFEAEEISRTVQCFYGEITDAVVKRFQRTSKLKRQLSPQAPGIGNDRASLSVTEEEVSESEKERVRVSPMIIERVEEEKVRQVMESVEGTICDLFYDRLFIPSNSDDLSHDDALSSRIAALNLLDLSLENLGVEIDPSAAHDMRHVIKACGDILTQLDSPTSRRPAEKSALLVKAHKVIVEELSKLPPVKLRAEAEESGPSVGPKSPAPSPLTLQIKELDPFPQPPVVPKTPTMNGGDDAHLTPAYLTPDPERPQPSPLNGLHHLEEPKPFEPTPVSGDVILPLIIYSVVKSNPPHLLSHLLYIQRFRNESFGGEESYCLINLLAVAEFLENVDLAALGLQAEGVDTSDLTPLPVARSRSASVGSVDGLSQTPTTTDLKLGAATRLRGRVEQQVDAIAGSANKVLSGVVDSSFGVLRALLPGGQHDQNASQSPEVIAQESKPGFGLLKRETGFSIATLAASLPIARQRSNQSNTTADESGQQMMDVSRPDSRVSKHSRVGGAGEEVHESSEESEADSEEEEEEEEEDEEHDTRSIKSFESMMSQRKRRRRKAAIGRKSIADRLANVPGLHKLSHTLDPKSGSDTKVSVTFSTNPSL</sequence>
<protein>
    <submittedName>
        <fullName evidence="1">Uncharacterized protein</fullName>
    </submittedName>
</protein>
<comment type="caution">
    <text evidence="1">The sequence shown here is derived from an EMBL/GenBank/DDBJ whole genome shotgun (WGS) entry which is preliminary data.</text>
</comment>
<dbReference type="EMBL" id="MU118083">
    <property type="protein sequence ID" value="KAF9645660.1"/>
    <property type="molecule type" value="Genomic_DNA"/>
</dbReference>
<gene>
    <name evidence="1" type="ORF">BDM02DRAFT_3119935</name>
</gene>
<organism evidence="1 2">
    <name type="scientific">Thelephora ganbajun</name>
    <name type="common">Ganba fungus</name>
    <dbReference type="NCBI Taxonomy" id="370292"/>
    <lineage>
        <taxon>Eukaryota</taxon>
        <taxon>Fungi</taxon>
        <taxon>Dikarya</taxon>
        <taxon>Basidiomycota</taxon>
        <taxon>Agaricomycotina</taxon>
        <taxon>Agaricomycetes</taxon>
        <taxon>Thelephorales</taxon>
        <taxon>Thelephoraceae</taxon>
        <taxon>Thelephora</taxon>
    </lineage>
</organism>
<evidence type="ECO:0000313" key="2">
    <source>
        <dbReference type="Proteomes" id="UP000886501"/>
    </source>
</evidence>
<keyword evidence="2" id="KW-1185">Reference proteome</keyword>
<dbReference type="Proteomes" id="UP000886501">
    <property type="component" value="Unassembled WGS sequence"/>
</dbReference>
<proteinExistence type="predicted"/>
<reference evidence="1" key="1">
    <citation type="submission" date="2019-10" db="EMBL/GenBank/DDBJ databases">
        <authorList>
            <consortium name="DOE Joint Genome Institute"/>
            <person name="Kuo A."/>
            <person name="Miyauchi S."/>
            <person name="Kiss E."/>
            <person name="Drula E."/>
            <person name="Kohler A."/>
            <person name="Sanchez-Garcia M."/>
            <person name="Andreopoulos B."/>
            <person name="Barry K.W."/>
            <person name="Bonito G."/>
            <person name="Buee M."/>
            <person name="Carver A."/>
            <person name="Chen C."/>
            <person name="Cichocki N."/>
            <person name="Clum A."/>
            <person name="Culley D."/>
            <person name="Crous P.W."/>
            <person name="Fauchery L."/>
            <person name="Girlanda M."/>
            <person name="Hayes R."/>
            <person name="Keri Z."/>
            <person name="Labutti K."/>
            <person name="Lipzen A."/>
            <person name="Lombard V."/>
            <person name="Magnuson J."/>
            <person name="Maillard F."/>
            <person name="Morin E."/>
            <person name="Murat C."/>
            <person name="Nolan M."/>
            <person name="Ohm R."/>
            <person name="Pangilinan J."/>
            <person name="Pereira M."/>
            <person name="Perotto S."/>
            <person name="Peter M."/>
            <person name="Riley R."/>
            <person name="Sitrit Y."/>
            <person name="Stielow B."/>
            <person name="Szollosi G."/>
            <person name="Zifcakova L."/>
            <person name="Stursova M."/>
            <person name="Spatafora J.W."/>
            <person name="Tedersoo L."/>
            <person name="Vaario L.-M."/>
            <person name="Yamada A."/>
            <person name="Yan M."/>
            <person name="Wang P."/>
            <person name="Xu J."/>
            <person name="Bruns T."/>
            <person name="Baldrian P."/>
            <person name="Vilgalys R."/>
            <person name="Henrissat B."/>
            <person name="Grigoriev I.V."/>
            <person name="Hibbett D."/>
            <person name="Nagy L.G."/>
            <person name="Martin F.M."/>
        </authorList>
    </citation>
    <scope>NUCLEOTIDE SEQUENCE</scope>
    <source>
        <strain evidence="1">P2</strain>
    </source>
</reference>